<dbReference type="Proteomes" id="UP000605986">
    <property type="component" value="Unassembled WGS sequence"/>
</dbReference>
<feature type="transmembrane region" description="Helical" evidence="1">
    <location>
        <begin position="200"/>
        <end position="224"/>
    </location>
</feature>
<reference evidence="3" key="1">
    <citation type="submission" date="2020-01" db="EMBL/GenBank/DDBJ databases">
        <title>Identification and distribution of gene clusters putatively required for synthesis of sphingolipid metabolism inhibitors in phylogenetically diverse species of the filamentous fungus Fusarium.</title>
        <authorList>
            <person name="Kim H.-S."/>
            <person name="Busman M."/>
            <person name="Brown D.W."/>
            <person name="Divon H."/>
            <person name="Uhlig S."/>
            <person name="Proctor R.H."/>
        </authorList>
    </citation>
    <scope>NUCLEOTIDE SEQUENCE</scope>
    <source>
        <strain evidence="3">NRRL 53441</strain>
    </source>
</reference>
<feature type="transmembrane region" description="Helical" evidence="1">
    <location>
        <begin position="60"/>
        <end position="80"/>
    </location>
</feature>
<protein>
    <submittedName>
        <fullName evidence="3">C6 zinc finger domain protein</fullName>
    </submittedName>
</protein>
<evidence type="ECO:0000256" key="1">
    <source>
        <dbReference type="SAM" id="Phobius"/>
    </source>
</evidence>
<organism evidence="3 4">
    <name type="scientific">Fusarium austroafricanum</name>
    <dbReference type="NCBI Taxonomy" id="2364996"/>
    <lineage>
        <taxon>Eukaryota</taxon>
        <taxon>Fungi</taxon>
        <taxon>Dikarya</taxon>
        <taxon>Ascomycota</taxon>
        <taxon>Pezizomycotina</taxon>
        <taxon>Sordariomycetes</taxon>
        <taxon>Hypocreomycetidae</taxon>
        <taxon>Hypocreales</taxon>
        <taxon>Nectriaceae</taxon>
        <taxon>Fusarium</taxon>
        <taxon>Fusarium concolor species complex</taxon>
    </lineage>
</organism>
<dbReference type="PANTHER" id="PTHR42109">
    <property type="entry name" value="UNPLACED GENOMIC SCAFFOLD UM_SCAF_CONTIG_1.265, WHOLE GENOME SHOTGUN SEQUENCE"/>
    <property type="match status" value="1"/>
</dbReference>
<proteinExistence type="predicted"/>
<dbReference type="AlphaFoldDB" id="A0A8H4P4H6"/>
<keyword evidence="1" id="KW-0472">Membrane</keyword>
<dbReference type="EMBL" id="JAADJG010000366">
    <property type="protein sequence ID" value="KAF4447962.1"/>
    <property type="molecule type" value="Genomic_DNA"/>
</dbReference>
<gene>
    <name evidence="3" type="ORF">F53441_8553</name>
</gene>
<feature type="transmembrane region" description="Helical" evidence="1">
    <location>
        <begin position="6"/>
        <end position="24"/>
    </location>
</feature>
<dbReference type="Pfam" id="PF24800">
    <property type="entry name" value="DUF7702"/>
    <property type="match status" value="1"/>
</dbReference>
<keyword evidence="4" id="KW-1185">Reference proteome</keyword>
<name>A0A8H4P4H6_9HYPO</name>
<keyword evidence="1" id="KW-1133">Transmembrane helix</keyword>
<feature type="transmembrane region" description="Helical" evidence="1">
    <location>
        <begin position="31"/>
        <end position="54"/>
    </location>
</feature>
<keyword evidence="1" id="KW-0812">Transmembrane</keyword>
<dbReference type="PANTHER" id="PTHR42109:SF3">
    <property type="entry name" value="INTEGRAL MEMBRANE PROTEIN (AFU_ORTHOLOGUE AFUA_5G00100)"/>
    <property type="match status" value="1"/>
</dbReference>
<evidence type="ECO:0000313" key="4">
    <source>
        <dbReference type="Proteomes" id="UP000605986"/>
    </source>
</evidence>
<feature type="transmembrane region" description="Helical" evidence="1">
    <location>
        <begin position="92"/>
        <end position="113"/>
    </location>
</feature>
<dbReference type="InterPro" id="IPR056119">
    <property type="entry name" value="DUF7702"/>
</dbReference>
<feature type="transmembrane region" description="Helical" evidence="1">
    <location>
        <begin position="133"/>
        <end position="152"/>
    </location>
</feature>
<feature type="transmembrane region" description="Helical" evidence="1">
    <location>
        <begin position="164"/>
        <end position="188"/>
    </location>
</feature>
<feature type="domain" description="DUF7702" evidence="2">
    <location>
        <begin position="6"/>
        <end position="226"/>
    </location>
</feature>
<accession>A0A8H4P4H6</accession>
<evidence type="ECO:0000313" key="3">
    <source>
        <dbReference type="EMBL" id="KAF4447962.1"/>
    </source>
</evidence>
<comment type="caution">
    <text evidence="3">The sequence shown here is derived from an EMBL/GenBank/DDBJ whole genome shotgun (WGS) entry which is preliminary data.</text>
</comment>
<dbReference type="OrthoDB" id="2560628at2759"/>
<evidence type="ECO:0000259" key="2">
    <source>
        <dbReference type="Pfam" id="PF24800"/>
    </source>
</evidence>
<sequence length="246" mass="26642">MAALTTAELAIYAILIIPTLFILFKHGKPGLLGWIYLAVFCSLRIIGGAMFLSHSSAANIVSNIGLSPLLLSTAGILHEAQHYRKKTSKLKMIKILLFHIVVTGGIAILATGLSGLQSDSPTPDDQSKVKAGLGILTASWVLLVIQTLYIMFLDGFAPLDNRHLLVSLIIGLTFIGIRVVYTLVALTSNNPDLNPTTDTLAIRVVLSFLPELIAAILYIIAGILTRNLRSEDKRQRKPSEPSYTLA</sequence>